<evidence type="ECO:0000313" key="5">
    <source>
        <dbReference type="Proteomes" id="UP001152797"/>
    </source>
</evidence>
<protein>
    <submittedName>
        <fullName evidence="4">Reticulocyte-binding protein 2-like a</fullName>
    </submittedName>
</protein>
<feature type="compositionally biased region" description="Basic and acidic residues" evidence="1">
    <location>
        <begin position="52"/>
        <end position="118"/>
    </location>
</feature>
<organism evidence="2">
    <name type="scientific">Cladocopium goreaui</name>
    <dbReference type="NCBI Taxonomy" id="2562237"/>
    <lineage>
        <taxon>Eukaryota</taxon>
        <taxon>Sar</taxon>
        <taxon>Alveolata</taxon>
        <taxon>Dinophyceae</taxon>
        <taxon>Suessiales</taxon>
        <taxon>Symbiodiniaceae</taxon>
        <taxon>Cladocopium</taxon>
    </lineage>
</organism>
<sequence length="196" mass="21361">MASEGLKFAWNKKSVGNTRKPVPSGGSGMTIAQEAARNVDPATGPKTAEEEEKQRKRLETWKKIQEKDKEKETDKESEIESKLNKLSTRKNEDDKERKMAQVRAALKEVNQRNRDLGVRKKRKRKTSSSSSEVMITSTENTDVIITRADGGRSGRAGAAGAAPAASGTIDIDEEPDEEPDAAGEAGEADLEATTFV</sequence>
<evidence type="ECO:0000313" key="2">
    <source>
        <dbReference type="EMBL" id="CAI3977537.1"/>
    </source>
</evidence>
<dbReference type="Proteomes" id="UP001152797">
    <property type="component" value="Unassembled WGS sequence"/>
</dbReference>
<dbReference type="EMBL" id="CAMXCT020000349">
    <property type="protein sequence ID" value="CAL1130912.1"/>
    <property type="molecule type" value="Genomic_DNA"/>
</dbReference>
<comment type="caution">
    <text evidence="2">The sequence shown here is derived from an EMBL/GenBank/DDBJ whole genome shotgun (WGS) entry which is preliminary data.</text>
</comment>
<feature type="compositionally biased region" description="Low complexity" evidence="1">
    <location>
        <begin position="155"/>
        <end position="169"/>
    </location>
</feature>
<evidence type="ECO:0000313" key="4">
    <source>
        <dbReference type="EMBL" id="CAL4764849.1"/>
    </source>
</evidence>
<feature type="compositionally biased region" description="Polar residues" evidence="1">
    <location>
        <begin position="132"/>
        <end position="143"/>
    </location>
</feature>
<reference evidence="2" key="1">
    <citation type="submission" date="2022-10" db="EMBL/GenBank/DDBJ databases">
        <authorList>
            <person name="Chen Y."/>
            <person name="Dougan E. K."/>
            <person name="Chan C."/>
            <person name="Rhodes N."/>
            <person name="Thang M."/>
        </authorList>
    </citation>
    <scope>NUCLEOTIDE SEQUENCE</scope>
</reference>
<feature type="compositionally biased region" description="Acidic residues" evidence="1">
    <location>
        <begin position="170"/>
        <end position="190"/>
    </location>
</feature>
<evidence type="ECO:0000256" key="1">
    <source>
        <dbReference type="SAM" id="MobiDB-lite"/>
    </source>
</evidence>
<keyword evidence="5" id="KW-1185">Reference proteome</keyword>
<dbReference type="OrthoDB" id="3180714at2759"/>
<evidence type="ECO:0000313" key="3">
    <source>
        <dbReference type="EMBL" id="CAL1130912.1"/>
    </source>
</evidence>
<dbReference type="EMBL" id="CAMXCT010000349">
    <property type="protein sequence ID" value="CAI3977537.1"/>
    <property type="molecule type" value="Genomic_DNA"/>
</dbReference>
<gene>
    <name evidence="2" type="ORF">C1SCF055_LOCUS5670</name>
</gene>
<reference evidence="3" key="2">
    <citation type="submission" date="2024-04" db="EMBL/GenBank/DDBJ databases">
        <authorList>
            <person name="Chen Y."/>
            <person name="Shah S."/>
            <person name="Dougan E. K."/>
            <person name="Thang M."/>
            <person name="Chan C."/>
        </authorList>
    </citation>
    <scope>NUCLEOTIDE SEQUENCE [LARGE SCALE GENOMIC DNA]</scope>
</reference>
<name>A0A9P1BQ90_9DINO</name>
<proteinExistence type="predicted"/>
<dbReference type="EMBL" id="CAMXCT030000349">
    <property type="protein sequence ID" value="CAL4764849.1"/>
    <property type="molecule type" value="Genomic_DNA"/>
</dbReference>
<accession>A0A9P1BQ90</accession>
<dbReference type="AlphaFoldDB" id="A0A9P1BQ90"/>
<feature type="region of interest" description="Disordered" evidence="1">
    <location>
        <begin position="1"/>
        <end position="196"/>
    </location>
</feature>